<accession>A0A7N0ZR15</accession>
<proteinExistence type="predicted"/>
<feature type="compositionally biased region" description="Polar residues" evidence="1">
    <location>
        <begin position="280"/>
        <end position="290"/>
    </location>
</feature>
<dbReference type="Proteomes" id="UP000594263">
    <property type="component" value="Unplaced"/>
</dbReference>
<dbReference type="PANTHER" id="PTHR34555:SF1">
    <property type="entry name" value="INTEGRAL MEMBRANE HEMOLYSIN-III-LIKE PROTEIN"/>
    <property type="match status" value="1"/>
</dbReference>
<feature type="compositionally biased region" description="Polar residues" evidence="1">
    <location>
        <begin position="359"/>
        <end position="403"/>
    </location>
</feature>
<dbReference type="OMA" id="DNANINA"/>
<feature type="compositionally biased region" description="Polar residues" evidence="1">
    <location>
        <begin position="340"/>
        <end position="350"/>
    </location>
</feature>
<evidence type="ECO:0000313" key="2">
    <source>
        <dbReference type="EnsemblPlants" id="Kaladp0016s0208.1.v1.1"/>
    </source>
</evidence>
<feature type="compositionally biased region" description="Polar residues" evidence="1">
    <location>
        <begin position="135"/>
        <end position="145"/>
    </location>
</feature>
<feature type="region of interest" description="Disordered" evidence="1">
    <location>
        <begin position="1"/>
        <end position="248"/>
    </location>
</feature>
<feature type="compositionally biased region" description="Polar residues" evidence="1">
    <location>
        <begin position="41"/>
        <end position="54"/>
    </location>
</feature>
<feature type="compositionally biased region" description="Polar residues" evidence="1">
    <location>
        <begin position="239"/>
        <end position="248"/>
    </location>
</feature>
<keyword evidence="3" id="KW-1185">Reference proteome</keyword>
<dbReference type="EnsemblPlants" id="Kaladp0016s0208.1.v1.1">
    <property type="protein sequence ID" value="Kaladp0016s0208.1.v1.1"/>
    <property type="gene ID" value="Kaladp0016s0208.v1.1"/>
</dbReference>
<dbReference type="AlphaFoldDB" id="A0A7N0ZR15"/>
<feature type="region of interest" description="Disordered" evidence="1">
    <location>
        <begin position="274"/>
        <end position="429"/>
    </location>
</feature>
<name>A0A7N0ZR15_KALFE</name>
<feature type="compositionally biased region" description="Polar residues" evidence="1">
    <location>
        <begin position="73"/>
        <end position="94"/>
    </location>
</feature>
<reference evidence="2" key="1">
    <citation type="submission" date="2021-01" db="UniProtKB">
        <authorList>
            <consortium name="EnsemblPlants"/>
        </authorList>
    </citation>
    <scope>IDENTIFICATION</scope>
</reference>
<dbReference type="Gramene" id="Kaladp0016s0208.1.v1.1">
    <property type="protein sequence ID" value="Kaladp0016s0208.1.v1.1"/>
    <property type="gene ID" value="Kaladp0016s0208.v1.1"/>
</dbReference>
<dbReference type="PANTHER" id="PTHR34555">
    <property type="entry name" value="INTEGRAL MEMBRANE HEMOLYSIN-III-LIKE PROTEIN"/>
    <property type="match status" value="1"/>
</dbReference>
<feature type="compositionally biased region" description="Polar residues" evidence="1">
    <location>
        <begin position="300"/>
        <end position="330"/>
    </location>
</feature>
<sequence length="553" mass="58606">MIKQLSDSGLTGGGTSDGPQPSSDKQLPVAVKKQALRDLPTENNVTATRSTGNSALPKEKGFVAQPDKVSGTKRPSSEVNPPLSQASSAVNANGNLVYVRRKTEGEVGKVSGSTSVTTSSNFDHQLSVKAPVSNEKVQPRSNASKPQVEACNGTRSSEPPASSPAMLTNSQNKSPLPQKSGNIMPSGEDKSLLPHPVAKPGDTVSSAENKSPLTHPPAKSGNLMASVEDKSPLPHPVAKSSNIMSSSETKFLVPHPLVKSGNLVPSMEEKSLLPYHVKKSSNGVSSTENKSPLPHPLGKSGSTVSSTENKSPLPQPVGKSSGTMLSTENKSLVPHPLGKSGNNVPSTENKSPILHPVGISSNTMSSTENKSSLLHSLGKTGNTMPSTENKSQVPHSVGNSGNIMPSADGRSPLTHAPGKSGSITSSMENNHVRPASITAKLDFAKESYTMYLQRHAQPQVTLRGLDRSGHEEYLQMLRALSSVELSRLAFELETRSIQLSLEEVCATCLKMRHKLLPFHFTAKEMARLEMLNVLGKSAKISKTPIAQPSRLEK</sequence>
<organism evidence="2 3">
    <name type="scientific">Kalanchoe fedtschenkoi</name>
    <name type="common">Lavender scallops</name>
    <name type="synonym">South American air plant</name>
    <dbReference type="NCBI Taxonomy" id="63787"/>
    <lineage>
        <taxon>Eukaryota</taxon>
        <taxon>Viridiplantae</taxon>
        <taxon>Streptophyta</taxon>
        <taxon>Embryophyta</taxon>
        <taxon>Tracheophyta</taxon>
        <taxon>Spermatophyta</taxon>
        <taxon>Magnoliopsida</taxon>
        <taxon>eudicotyledons</taxon>
        <taxon>Gunneridae</taxon>
        <taxon>Pentapetalae</taxon>
        <taxon>Saxifragales</taxon>
        <taxon>Crassulaceae</taxon>
        <taxon>Kalanchoe</taxon>
    </lineage>
</organism>
<evidence type="ECO:0000313" key="3">
    <source>
        <dbReference type="Proteomes" id="UP000594263"/>
    </source>
</evidence>
<protein>
    <submittedName>
        <fullName evidence="2">Uncharacterized protein</fullName>
    </submittedName>
</protein>
<evidence type="ECO:0000256" key="1">
    <source>
        <dbReference type="SAM" id="MobiDB-lite"/>
    </source>
</evidence>
<feature type="compositionally biased region" description="Low complexity" evidence="1">
    <location>
        <begin position="108"/>
        <end position="120"/>
    </location>
</feature>
<feature type="compositionally biased region" description="Polar residues" evidence="1">
    <location>
        <begin position="153"/>
        <end position="183"/>
    </location>
</feature>
<feature type="compositionally biased region" description="Polar residues" evidence="1">
    <location>
        <begin position="203"/>
        <end position="212"/>
    </location>
</feature>